<dbReference type="AlphaFoldDB" id="A0AAQ3QEM9"/>
<protein>
    <submittedName>
        <fullName evidence="10">ADP-ribosylation factor GTPase-activating protein AGD8</fullName>
    </submittedName>
</protein>
<dbReference type="GO" id="GO:0000139">
    <property type="term" value="C:Golgi membrane"/>
    <property type="evidence" value="ECO:0007669"/>
    <property type="project" value="GOC"/>
</dbReference>
<keyword evidence="2" id="KW-0597">Phosphoprotein</keyword>
<dbReference type="Gene3D" id="1.10.220.150">
    <property type="entry name" value="Arf GTPase activating protein"/>
    <property type="match status" value="1"/>
</dbReference>
<dbReference type="PROSITE" id="PS50115">
    <property type="entry name" value="ARFGAP"/>
    <property type="match status" value="1"/>
</dbReference>
<dbReference type="GO" id="GO:0005096">
    <property type="term" value="F:GTPase activator activity"/>
    <property type="evidence" value="ECO:0007669"/>
    <property type="project" value="UniProtKB-KW"/>
</dbReference>
<keyword evidence="1" id="KW-0343">GTPase activation</keyword>
<evidence type="ECO:0000256" key="3">
    <source>
        <dbReference type="ARBA" id="ARBA00022723"/>
    </source>
</evidence>
<dbReference type="EMBL" id="CP136893">
    <property type="protein sequence ID" value="WOL05595.1"/>
    <property type="molecule type" value="Genomic_DNA"/>
</dbReference>
<organism evidence="10 11">
    <name type="scientific">Canna indica</name>
    <name type="common">Indian-shot</name>
    <dbReference type="NCBI Taxonomy" id="4628"/>
    <lineage>
        <taxon>Eukaryota</taxon>
        <taxon>Viridiplantae</taxon>
        <taxon>Streptophyta</taxon>
        <taxon>Embryophyta</taxon>
        <taxon>Tracheophyta</taxon>
        <taxon>Spermatophyta</taxon>
        <taxon>Magnoliopsida</taxon>
        <taxon>Liliopsida</taxon>
        <taxon>Zingiberales</taxon>
        <taxon>Cannaceae</taxon>
        <taxon>Canna</taxon>
    </lineage>
</organism>
<dbReference type="GO" id="GO:0048205">
    <property type="term" value="P:COPI coating of Golgi vesicle"/>
    <property type="evidence" value="ECO:0007669"/>
    <property type="project" value="TreeGrafter"/>
</dbReference>
<dbReference type="InterPro" id="IPR037278">
    <property type="entry name" value="ARFGAP/RecO"/>
</dbReference>
<evidence type="ECO:0000313" key="11">
    <source>
        <dbReference type="Proteomes" id="UP001327560"/>
    </source>
</evidence>
<evidence type="ECO:0000313" key="10">
    <source>
        <dbReference type="EMBL" id="WOL05595.1"/>
    </source>
</evidence>
<dbReference type="FunFam" id="1.10.220.150:FF:000012">
    <property type="entry name" value="ADP-ribosylation factor GTPase-activating protein AGD10"/>
    <property type="match status" value="1"/>
</dbReference>
<keyword evidence="5" id="KW-0862">Zinc</keyword>
<evidence type="ECO:0000256" key="7">
    <source>
        <dbReference type="PROSITE-ProRule" id="PRU00288"/>
    </source>
</evidence>
<keyword evidence="4 7" id="KW-0863">Zinc-finger</keyword>
<gene>
    <name evidence="10" type="ORF">Cni_G14324</name>
</gene>
<reference evidence="10 11" key="1">
    <citation type="submission" date="2023-10" db="EMBL/GenBank/DDBJ databases">
        <title>Chromosome-scale genome assembly provides insights into flower coloration mechanisms of Canna indica.</title>
        <authorList>
            <person name="Li C."/>
        </authorList>
    </citation>
    <scope>NUCLEOTIDE SEQUENCE [LARGE SCALE GENOMIC DNA]</scope>
    <source>
        <tissue evidence="10">Flower</tissue>
    </source>
</reference>
<dbReference type="CDD" id="cd08831">
    <property type="entry name" value="ArfGap_ArfGap2_3_like"/>
    <property type="match status" value="1"/>
</dbReference>
<dbReference type="InterPro" id="IPR038508">
    <property type="entry name" value="ArfGAP_dom_sf"/>
</dbReference>
<evidence type="ECO:0000256" key="5">
    <source>
        <dbReference type="ARBA" id="ARBA00022833"/>
    </source>
</evidence>
<dbReference type="PANTHER" id="PTHR45686">
    <property type="entry name" value="ADP-RIBOSYLATION FACTOR GTPASE ACTIVATING PROTEIN 3, ISOFORM H-RELATED"/>
    <property type="match status" value="1"/>
</dbReference>
<name>A0AAQ3QEM9_9LILI</name>
<evidence type="ECO:0000256" key="1">
    <source>
        <dbReference type="ARBA" id="ARBA00022468"/>
    </source>
</evidence>
<keyword evidence="6" id="KW-0007">Acetylation</keyword>
<evidence type="ECO:0000259" key="9">
    <source>
        <dbReference type="PROSITE" id="PS50115"/>
    </source>
</evidence>
<keyword evidence="3" id="KW-0479">Metal-binding</keyword>
<feature type="region of interest" description="Disordered" evidence="8">
    <location>
        <begin position="189"/>
        <end position="225"/>
    </location>
</feature>
<dbReference type="GO" id="GO:0008270">
    <property type="term" value="F:zinc ion binding"/>
    <property type="evidence" value="ECO:0007669"/>
    <property type="project" value="UniProtKB-KW"/>
</dbReference>
<evidence type="ECO:0000256" key="2">
    <source>
        <dbReference type="ARBA" id="ARBA00022553"/>
    </source>
</evidence>
<dbReference type="PRINTS" id="PR00405">
    <property type="entry name" value="REVINTRACTNG"/>
</dbReference>
<dbReference type="InterPro" id="IPR001164">
    <property type="entry name" value="ArfGAP_dom"/>
</dbReference>
<dbReference type="Proteomes" id="UP001327560">
    <property type="component" value="Chromosome 4"/>
</dbReference>
<feature type="domain" description="Arf-GAP" evidence="9">
    <location>
        <begin position="10"/>
        <end position="128"/>
    </location>
</feature>
<sequence>MASESFTDKNAVFKKLKSKSENKMCFDCNAKNPTWASVPYGIFLCIDCSAVHRSLGVHISFVRSTNLDSWTPEQLKMMAFGGNNRAQVFFKQHGWTDGGKIEAKYTSRAAELYKQLLTKEVAKSSADDNVLPSSPVAASHLSEADNGLPELKLTDAPKKILNERHEPEHIPSPKAPIYSTVLSSVKKPIGARKTGGKTGGLGVRKLTTKPNESLYDQKPEEPAPAVTSLANSKALDGPSHPSRFEYVESSSTDNFGGSQVISHVAPPKSSTFFAEFGMDNGFQKKSSSTSSKIQIQESNEARQKFSNAKSISSAQFFGDQNKASDNEAQMSLQKFTGSKAISSADLFGDGSTDAEIDLTAADLINRISFQATQDISSLKNIAGETGKRLTSLASSLINDLDGVL</sequence>
<dbReference type="SMART" id="SM00105">
    <property type="entry name" value="ArfGap"/>
    <property type="match status" value="1"/>
</dbReference>
<evidence type="ECO:0000256" key="8">
    <source>
        <dbReference type="SAM" id="MobiDB-lite"/>
    </source>
</evidence>
<keyword evidence="11" id="KW-1185">Reference proteome</keyword>
<accession>A0AAQ3QEM9</accession>
<proteinExistence type="predicted"/>
<evidence type="ECO:0000256" key="6">
    <source>
        <dbReference type="ARBA" id="ARBA00022990"/>
    </source>
</evidence>
<dbReference type="SUPFAM" id="SSF57863">
    <property type="entry name" value="ArfGap/RecO-like zinc finger"/>
    <property type="match status" value="1"/>
</dbReference>
<dbReference type="PANTHER" id="PTHR45686:SF4">
    <property type="entry name" value="ADP-RIBOSYLATION FACTOR GTPASE ACTIVATING PROTEIN 3, ISOFORM H"/>
    <property type="match status" value="1"/>
</dbReference>
<evidence type="ECO:0000256" key="4">
    <source>
        <dbReference type="ARBA" id="ARBA00022771"/>
    </source>
</evidence>
<dbReference type="Pfam" id="PF01412">
    <property type="entry name" value="ArfGap"/>
    <property type="match status" value="1"/>
</dbReference>